<dbReference type="AlphaFoldDB" id="A0AAW1PDV9"/>
<dbReference type="Proteomes" id="UP001465755">
    <property type="component" value="Unassembled WGS sequence"/>
</dbReference>
<proteinExistence type="predicted"/>
<keyword evidence="2" id="KW-1185">Reference proteome</keyword>
<reference evidence="1 2" key="1">
    <citation type="journal article" date="2024" name="Nat. Commun.">
        <title>Phylogenomics reveals the evolutionary origins of lichenization in chlorophyte algae.</title>
        <authorList>
            <person name="Puginier C."/>
            <person name="Libourel C."/>
            <person name="Otte J."/>
            <person name="Skaloud P."/>
            <person name="Haon M."/>
            <person name="Grisel S."/>
            <person name="Petersen M."/>
            <person name="Berrin J.G."/>
            <person name="Delaux P.M."/>
            <person name="Dal Grande F."/>
            <person name="Keller J."/>
        </authorList>
    </citation>
    <scope>NUCLEOTIDE SEQUENCE [LARGE SCALE GENOMIC DNA]</scope>
    <source>
        <strain evidence="1 2">SAG 2036</strain>
    </source>
</reference>
<gene>
    <name evidence="1" type="ORF">WJX73_002699</name>
</gene>
<sequence length="229" mass="24750">MANPLPSSLPAAKGGKHALAPLLYDVFRSVLPSLNLRQLAAVVCTCKELRQLAYEQDDLWRRAAADCLPHPLLAGLDGAVLRRLLARRALARSNIEAGRMGTYVDLATIHTDNMGVLGVQKILISPCSSRIAVVTTQRGDPQPGRIVRGCVNKVAVFDTDSGTLLWQKDLASFAEDYQILKGVRRAADRAAWLLEIPPVSVVQSFTSPSVTTCYGLADMTMALASLGRK</sequence>
<evidence type="ECO:0000313" key="1">
    <source>
        <dbReference type="EMBL" id="KAK9808005.1"/>
    </source>
</evidence>
<dbReference type="EMBL" id="JALJOQ010000028">
    <property type="protein sequence ID" value="KAK9808005.1"/>
    <property type="molecule type" value="Genomic_DNA"/>
</dbReference>
<protein>
    <recommendedName>
        <fullName evidence="3">F-box domain-containing protein</fullName>
    </recommendedName>
</protein>
<organism evidence="1 2">
    <name type="scientific">Symbiochloris irregularis</name>
    <dbReference type="NCBI Taxonomy" id="706552"/>
    <lineage>
        <taxon>Eukaryota</taxon>
        <taxon>Viridiplantae</taxon>
        <taxon>Chlorophyta</taxon>
        <taxon>core chlorophytes</taxon>
        <taxon>Trebouxiophyceae</taxon>
        <taxon>Trebouxiales</taxon>
        <taxon>Trebouxiaceae</taxon>
        <taxon>Symbiochloris</taxon>
    </lineage>
</organism>
<dbReference type="SUPFAM" id="SSF81383">
    <property type="entry name" value="F-box domain"/>
    <property type="match status" value="1"/>
</dbReference>
<dbReference type="InterPro" id="IPR036047">
    <property type="entry name" value="F-box-like_dom_sf"/>
</dbReference>
<accession>A0AAW1PDV9</accession>
<evidence type="ECO:0008006" key="3">
    <source>
        <dbReference type="Google" id="ProtNLM"/>
    </source>
</evidence>
<name>A0AAW1PDV9_9CHLO</name>
<comment type="caution">
    <text evidence="1">The sequence shown here is derived from an EMBL/GenBank/DDBJ whole genome shotgun (WGS) entry which is preliminary data.</text>
</comment>
<evidence type="ECO:0000313" key="2">
    <source>
        <dbReference type="Proteomes" id="UP001465755"/>
    </source>
</evidence>